<gene>
    <name evidence="2" type="ORF">AFUS01_LOCUS36055</name>
</gene>
<accession>A0A8J2L4B1</accession>
<keyword evidence="1" id="KW-0472">Membrane</keyword>
<comment type="caution">
    <text evidence="2">The sequence shown here is derived from an EMBL/GenBank/DDBJ whole genome shotgun (WGS) entry which is preliminary data.</text>
</comment>
<reference evidence="2" key="1">
    <citation type="submission" date="2021-06" db="EMBL/GenBank/DDBJ databases">
        <authorList>
            <person name="Hodson N. C."/>
            <person name="Mongue J. A."/>
            <person name="Jaron S. K."/>
        </authorList>
    </citation>
    <scope>NUCLEOTIDE SEQUENCE</scope>
</reference>
<evidence type="ECO:0000313" key="3">
    <source>
        <dbReference type="Proteomes" id="UP000708208"/>
    </source>
</evidence>
<organism evidence="2 3">
    <name type="scientific">Allacma fusca</name>
    <dbReference type="NCBI Taxonomy" id="39272"/>
    <lineage>
        <taxon>Eukaryota</taxon>
        <taxon>Metazoa</taxon>
        <taxon>Ecdysozoa</taxon>
        <taxon>Arthropoda</taxon>
        <taxon>Hexapoda</taxon>
        <taxon>Collembola</taxon>
        <taxon>Symphypleona</taxon>
        <taxon>Sminthuridae</taxon>
        <taxon>Allacma</taxon>
    </lineage>
</organism>
<keyword evidence="1" id="KW-0812">Transmembrane</keyword>
<protein>
    <submittedName>
        <fullName evidence="2">Uncharacterized protein</fullName>
    </submittedName>
</protein>
<dbReference type="Proteomes" id="UP000708208">
    <property type="component" value="Unassembled WGS sequence"/>
</dbReference>
<dbReference type="AlphaFoldDB" id="A0A8J2L4B1"/>
<feature type="transmembrane region" description="Helical" evidence="1">
    <location>
        <begin position="12"/>
        <end position="32"/>
    </location>
</feature>
<dbReference type="EMBL" id="CAJVCH010538162">
    <property type="protein sequence ID" value="CAG7825981.1"/>
    <property type="molecule type" value="Genomic_DNA"/>
</dbReference>
<keyword evidence="3" id="KW-1185">Reference proteome</keyword>
<name>A0A8J2L4B1_9HEXA</name>
<evidence type="ECO:0000256" key="1">
    <source>
        <dbReference type="SAM" id="Phobius"/>
    </source>
</evidence>
<keyword evidence="1" id="KW-1133">Transmembrane helix</keyword>
<proteinExistence type="predicted"/>
<sequence length="62" mass="7228">MKINEVKVNTQTWNLFFILLWAGFIFQAVAVFGNDDQKKFPIITGQPNDNKILRFSPAWLNE</sequence>
<feature type="non-terminal residue" evidence="2">
    <location>
        <position position="62"/>
    </location>
</feature>
<evidence type="ECO:0000313" key="2">
    <source>
        <dbReference type="EMBL" id="CAG7825981.1"/>
    </source>
</evidence>